<reference evidence="1 2" key="1">
    <citation type="journal article" date="2004" name="Int. J. Syst. Evol. Microbiol.">
        <title>Kaistella koreensis gen. nov., sp. nov., a novel member of the Chryseobacterium-Bergeyella-Riemerella branch.</title>
        <authorList>
            <person name="Kim M.K."/>
            <person name="Im W.T."/>
            <person name="Shin Y.K."/>
            <person name="Lim J.H."/>
            <person name="Kim S.H."/>
            <person name="Lee B.C."/>
            <person name="Park M.Y."/>
            <person name="Lee K.Y."/>
            <person name="Lee S.T."/>
        </authorList>
    </citation>
    <scope>NUCLEOTIDE SEQUENCE [LARGE SCALE GENOMIC DNA]</scope>
    <source>
        <strain evidence="1 2">CCUG 49689</strain>
    </source>
</reference>
<gene>
    <name evidence="1" type="ORF">ACM44_08005</name>
</gene>
<evidence type="ECO:0000313" key="2">
    <source>
        <dbReference type="Proteomes" id="UP000035900"/>
    </source>
</evidence>
<accession>A0A0J7IZ83</accession>
<dbReference type="EMBL" id="LFNG01000010">
    <property type="protein sequence ID" value="KMQ71116.1"/>
    <property type="molecule type" value="Genomic_DNA"/>
</dbReference>
<keyword evidence="2" id="KW-1185">Reference proteome</keyword>
<sequence length="79" mass="9064">MVSLIFNDQAVHLGLVLIKQFDFDHFAYYIHTISYYINPISSNGLFLVNALTFFDMAAFQDFLKISGKPDGLSFSKMKF</sequence>
<comment type="caution">
    <text evidence="1">The sequence shown here is derived from an EMBL/GenBank/DDBJ whole genome shotgun (WGS) entry which is preliminary data.</text>
</comment>
<dbReference type="AlphaFoldDB" id="A0A0J7IZ83"/>
<evidence type="ECO:0000313" key="1">
    <source>
        <dbReference type="EMBL" id="KMQ71116.1"/>
    </source>
</evidence>
<name>A0A0J7IZ83_9FLAO</name>
<organism evidence="1 2">
    <name type="scientific">Chryseobacterium koreense CCUG 49689</name>
    <dbReference type="NCBI Taxonomy" id="1304281"/>
    <lineage>
        <taxon>Bacteria</taxon>
        <taxon>Pseudomonadati</taxon>
        <taxon>Bacteroidota</taxon>
        <taxon>Flavobacteriia</taxon>
        <taxon>Flavobacteriales</taxon>
        <taxon>Weeksellaceae</taxon>
        <taxon>Chryseobacterium group</taxon>
        <taxon>Chryseobacterium</taxon>
    </lineage>
</organism>
<proteinExistence type="predicted"/>
<dbReference type="PATRIC" id="fig|1304281.5.peg.1715"/>
<dbReference type="Proteomes" id="UP000035900">
    <property type="component" value="Unassembled WGS sequence"/>
</dbReference>
<protein>
    <submittedName>
        <fullName evidence="1">Uncharacterized protein</fullName>
    </submittedName>
</protein>